<dbReference type="PRINTS" id="PR00363">
    <property type="entry name" value="CYTOCHROMEB5"/>
</dbReference>
<organism evidence="8 9">
    <name type="scientific">Pogona vitticeps</name>
    <name type="common">central bearded dragon</name>
    <dbReference type="NCBI Taxonomy" id="103695"/>
    <lineage>
        <taxon>Eukaryota</taxon>
        <taxon>Metazoa</taxon>
        <taxon>Chordata</taxon>
        <taxon>Craniata</taxon>
        <taxon>Vertebrata</taxon>
        <taxon>Euteleostomi</taxon>
        <taxon>Lepidosauria</taxon>
        <taxon>Squamata</taxon>
        <taxon>Bifurcata</taxon>
        <taxon>Unidentata</taxon>
        <taxon>Episquamata</taxon>
        <taxon>Toxicofera</taxon>
        <taxon>Iguania</taxon>
        <taxon>Acrodonta</taxon>
        <taxon>Agamidae</taxon>
        <taxon>Amphibolurinae</taxon>
        <taxon>Pogona</taxon>
    </lineage>
</organism>
<dbReference type="CDD" id="cd03506">
    <property type="entry name" value="Delta6-FADS-like"/>
    <property type="match status" value="1"/>
</dbReference>
<feature type="transmembrane region" description="Helical" evidence="6">
    <location>
        <begin position="310"/>
        <end position="332"/>
    </location>
</feature>
<evidence type="ECO:0000256" key="4">
    <source>
        <dbReference type="ARBA" id="ARBA00023098"/>
    </source>
</evidence>
<keyword evidence="8" id="KW-1185">Reference proteome</keyword>
<dbReference type="InterPro" id="IPR036400">
    <property type="entry name" value="Cyt_B5-like_heme/steroid_sf"/>
</dbReference>
<name>A0ABM5F8A9_9SAUR</name>
<proteinExistence type="predicted"/>
<dbReference type="PIRSF" id="PIRSF015921">
    <property type="entry name" value="FA_sphinglp_des"/>
    <property type="match status" value="1"/>
</dbReference>
<dbReference type="PROSITE" id="PS50255">
    <property type="entry name" value="CYTOCHROME_B5_2"/>
    <property type="match status" value="1"/>
</dbReference>
<evidence type="ECO:0000256" key="6">
    <source>
        <dbReference type="SAM" id="Phobius"/>
    </source>
</evidence>
<feature type="domain" description="Cytochrome b5 heme-binding" evidence="7">
    <location>
        <begin position="20"/>
        <end position="101"/>
    </location>
</feature>
<feature type="transmembrane region" description="Helical" evidence="6">
    <location>
        <begin position="164"/>
        <end position="184"/>
    </location>
</feature>
<keyword evidence="4" id="KW-0443">Lipid metabolism</keyword>
<keyword evidence="6" id="KW-0812">Transmembrane</keyword>
<protein>
    <submittedName>
        <fullName evidence="9">Acyl-CoA (8-3)-desaturase-like isoform X1</fullName>
    </submittedName>
</protein>
<keyword evidence="6" id="KW-1133">Transmembrane helix</keyword>
<gene>
    <name evidence="9" type="primary">LOC110086173</name>
</gene>
<keyword evidence="3" id="KW-0276">Fatty acid metabolism</keyword>
<dbReference type="Proteomes" id="UP001652642">
    <property type="component" value="Chromosome 1"/>
</dbReference>
<keyword evidence="6" id="KW-0472">Membrane</keyword>
<feature type="transmembrane region" description="Helical" evidence="6">
    <location>
        <begin position="136"/>
        <end position="158"/>
    </location>
</feature>
<evidence type="ECO:0000313" key="9">
    <source>
        <dbReference type="RefSeq" id="XP_072841637.1"/>
    </source>
</evidence>
<dbReference type="InterPro" id="IPR012171">
    <property type="entry name" value="Fatty_acid_desaturase"/>
</dbReference>
<dbReference type="SUPFAM" id="SSF55856">
    <property type="entry name" value="Cytochrome b5-like heme/steroid binding domain"/>
    <property type="match status" value="1"/>
</dbReference>
<dbReference type="InterPro" id="IPR001199">
    <property type="entry name" value="Cyt_B5-like_heme/steroid-bd"/>
</dbReference>
<dbReference type="GeneID" id="110086173"/>
<keyword evidence="2" id="KW-0444">Lipid biosynthesis</keyword>
<dbReference type="Pfam" id="PF00487">
    <property type="entry name" value="FA_desaturase"/>
    <property type="match status" value="1"/>
</dbReference>
<evidence type="ECO:0000313" key="8">
    <source>
        <dbReference type="Proteomes" id="UP001652642"/>
    </source>
</evidence>
<evidence type="ECO:0000256" key="1">
    <source>
        <dbReference type="ARBA" id="ARBA00005105"/>
    </source>
</evidence>
<evidence type="ECO:0000256" key="5">
    <source>
        <dbReference type="ARBA" id="ARBA00023160"/>
    </source>
</evidence>
<evidence type="ECO:0000256" key="2">
    <source>
        <dbReference type="ARBA" id="ARBA00022516"/>
    </source>
</evidence>
<evidence type="ECO:0000259" key="7">
    <source>
        <dbReference type="PROSITE" id="PS50255"/>
    </source>
</evidence>
<accession>A0ABM5F8A9</accession>
<dbReference type="PANTHER" id="PTHR19353">
    <property type="entry name" value="FATTY ACID DESATURASE 2"/>
    <property type="match status" value="1"/>
</dbReference>
<reference evidence="9" key="2">
    <citation type="submission" date="2025-08" db="UniProtKB">
        <authorList>
            <consortium name="RefSeq"/>
        </authorList>
    </citation>
    <scope>IDENTIFICATION</scope>
</reference>
<reference evidence="8" key="1">
    <citation type="submission" date="2025-05" db="UniProtKB">
        <authorList>
            <consortium name="RefSeq"/>
        </authorList>
    </citation>
    <scope>NUCLEOTIDE SEQUENCE [LARGE SCALE GENOMIC DNA]</scope>
</reference>
<dbReference type="Gene3D" id="3.10.120.10">
    <property type="entry name" value="Cytochrome b5-like heme/steroid binding domain"/>
    <property type="match status" value="1"/>
</dbReference>
<dbReference type="PANTHER" id="PTHR19353:SF87">
    <property type="entry name" value="CYTOCHROME B5 HEME-BINDING DOMAIN-CONTAINING PROTEIN"/>
    <property type="match status" value="1"/>
</dbReference>
<dbReference type="InterPro" id="IPR005804">
    <property type="entry name" value="FA_desaturase_dom"/>
</dbReference>
<dbReference type="SMART" id="SM01117">
    <property type="entry name" value="Cyt-b5"/>
    <property type="match status" value="1"/>
</dbReference>
<feature type="transmembrane region" description="Helical" evidence="6">
    <location>
        <begin position="272"/>
        <end position="290"/>
    </location>
</feature>
<comment type="pathway">
    <text evidence="1">Lipid metabolism; polyunsaturated fatty acid biosynthesis.</text>
</comment>
<sequence length="451" mass="52887">MAPQQKPEGDPAGIPSPCPPRFFTWDEIGLRTKPGDPNREMWLVIDRRVYDVKRFCERHPGGSRILNSHVGEEVTDAFEAFHADKSLVNKFLNSLLIGELASDQPTFEPSKNETLIMDFRELRSTVEKMGLMKPNVVFFLALLCHILVLDIASWLILIYFGTSLLPFLLSLILLTIAQVQSAWLQHDLGHLSVFKKTKWNQALHRFVMCHLIGASAKWWNLLHSQHHAKPNCFSKDPDVDIHPFLFTLGKSLSVELGRKKIKYMPYNHQQKYFFFTMPPLLFPVFFHYHTFYVAFKKKFWADLIWQFSHFARLFLVQAYILGPKAFLLYYFLFRMMESSWFVWVSQMNHIPMKVDYDENLDWVSTQLQATCNVEQSLFNDWFSGHLNFQIEHHLFPRMPRHNLWKAAPLVKSFCAKYGIEYKCKPLLRALADIIHSLKDSGELWLDAYLHK</sequence>
<evidence type="ECO:0000256" key="3">
    <source>
        <dbReference type="ARBA" id="ARBA00022832"/>
    </source>
</evidence>
<dbReference type="Pfam" id="PF00173">
    <property type="entry name" value="Cyt-b5"/>
    <property type="match status" value="1"/>
</dbReference>
<dbReference type="RefSeq" id="XP_072841637.1">
    <property type="nucleotide sequence ID" value="XM_072985536.1"/>
</dbReference>
<keyword evidence="5" id="KW-0275">Fatty acid biosynthesis</keyword>